<reference evidence="10" key="1">
    <citation type="submission" date="2016-10" db="EMBL/GenBank/DDBJ databases">
        <authorList>
            <person name="Varghese N."/>
            <person name="Submissions S."/>
        </authorList>
    </citation>
    <scope>NUCLEOTIDE SEQUENCE [LARGE SCALE GENOMIC DNA]</scope>
    <source>
        <strain evidence="10">KCTC 32247</strain>
    </source>
</reference>
<evidence type="ECO:0000313" key="10">
    <source>
        <dbReference type="Proteomes" id="UP000243359"/>
    </source>
</evidence>
<dbReference type="EMBL" id="LT629751">
    <property type="protein sequence ID" value="SDT06310.1"/>
    <property type="molecule type" value="Genomic_DNA"/>
</dbReference>
<dbReference type="SUPFAM" id="SSF52743">
    <property type="entry name" value="Subtilisin-like"/>
    <property type="match status" value="1"/>
</dbReference>
<evidence type="ECO:0000256" key="6">
    <source>
        <dbReference type="PROSITE-ProRule" id="PRU01240"/>
    </source>
</evidence>
<sequence length="456" mass="46905">MSHLSKGFLLLCLGGLPLFAQAGGNLPAVRQSLQAGRPHVANELLVQFRPEASASSQRLVLGRFGAEALERLQTRGEGRGELLRVRLSGTTRLSVGLLERIAADSSVAFAEPNWIYQRQANPDDPYLSNLWGMLGAATAPANANGSGALALWNAGLRCDSQVVVGIIDEGLMVSHPDLQANVWVNPGEYGKTVGVDDDGNGYVDDIHGWDFNGKDASVYDGSADDHGSHVAGSVAASIDNGLGVFGVCPTAKLISAKFLGPRGGTTANAVKAVQYLTDLKQRHGLRLVASNNSWGGGGYSQALADAIAVAGAANILFIAAAGNAGQNIDTTPSYPASYPLANLLAVAAIDKSGAKASFSNWGVNTVAIAAPGVDILSTVPTRKGLAGYAAYSGTSMATPHVTGAAALYAALNPCASAVQIKSALLVQAATDSKLAGQVQNGRRLDVTGFSAELGCR</sequence>
<evidence type="ECO:0000256" key="3">
    <source>
        <dbReference type="ARBA" id="ARBA00022801"/>
    </source>
</evidence>
<dbReference type="InterPro" id="IPR034204">
    <property type="entry name" value="PfSUB1-like_cat_dom"/>
</dbReference>
<dbReference type="CDD" id="cd07473">
    <property type="entry name" value="Peptidases_S8_Subtilisin_like"/>
    <property type="match status" value="1"/>
</dbReference>
<feature type="signal peptide" evidence="7">
    <location>
        <begin position="1"/>
        <end position="22"/>
    </location>
</feature>
<dbReference type="GO" id="GO:0006508">
    <property type="term" value="P:proteolysis"/>
    <property type="evidence" value="ECO:0007669"/>
    <property type="project" value="UniProtKB-KW"/>
</dbReference>
<dbReference type="PANTHER" id="PTHR43806:SF11">
    <property type="entry name" value="CEREVISIN-RELATED"/>
    <property type="match status" value="1"/>
</dbReference>
<feature type="chain" id="PRO_5009265331" evidence="7">
    <location>
        <begin position="23"/>
        <end position="456"/>
    </location>
</feature>
<name>A0A1H1XB28_9PSED</name>
<keyword evidence="2 6" id="KW-0645">Protease</keyword>
<dbReference type="PROSITE" id="PS00138">
    <property type="entry name" value="SUBTILASE_SER"/>
    <property type="match status" value="1"/>
</dbReference>
<dbReference type="InterPro" id="IPR050131">
    <property type="entry name" value="Peptidase_S8_subtilisin-like"/>
</dbReference>
<protein>
    <submittedName>
        <fullName evidence="9">Subtilase family protein</fullName>
    </submittedName>
</protein>
<dbReference type="OrthoDB" id="9790784at2"/>
<evidence type="ECO:0000256" key="4">
    <source>
        <dbReference type="ARBA" id="ARBA00022825"/>
    </source>
</evidence>
<keyword evidence="7" id="KW-0732">Signal</keyword>
<feature type="domain" description="Peptidase S8/S53" evidence="8">
    <location>
        <begin position="160"/>
        <end position="432"/>
    </location>
</feature>
<dbReference type="InterPro" id="IPR022398">
    <property type="entry name" value="Peptidase_S8_His-AS"/>
</dbReference>
<evidence type="ECO:0000256" key="2">
    <source>
        <dbReference type="ARBA" id="ARBA00022670"/>
    </source>
</evidence>
<proteinExistence type="inferred from homology"/>
<dbReference type="RefSeq" id="WP_090350542.1">
    <property type="nucleotide sequence ID" value="NZ_LT629751.1"/>
</dbReference>
<dbReference type="STRING" id="1392877.SAMN05216221_3365"/>
<dbReference type="AlphaFoldDB" id="A0A1H1XB28"/>
<evidence type="ECO:0000256" key="7">
    <source>
        <dbReference type="SAM" id="SignalP"/>
    </source>
</evidence>
<keyword evidence="3 6" id="KW-0378">Hydrolase</keyword>
<dbReference type="InterPro" id="IPR036852">
    <property type="entry name" value="Peptidase_S8/S53_dom_sf"/>
</dbReference>
<evidence type="ECO:0000256" key="5">
    <source>
        <dbReference type="PIRSR" id="PIRSR615500-1"/>
    </source>
</evidence>
<comment type="similarity">
    <text evidence="1 6">Belongs to the peptidase S8 family.</text>
</comment>
<dbReference type="InterPro" id="IPR015500">
    <property type="entry name" value="Peptidase_S8_subtilisin-rel"/>
</dbReference>
<dbReference type="PRINTS" id="PR00723">
    <property type="entry name" value="SUBTILISIN"/>
</dbReference>
<dbReference type="PANTHER" id="PTHR43806">
    <property type="entry name" value="PEPTIDASE S8"/>
    <property type="match status" value="1"/>
</dbReference>
<feature type="active site" description="Charge relay system" evidence="5 6">
    <location>
        <position position="226"/>
    </location>
</feature>
<gene>
    <name evidence="9" type="ORF">SAMN05216221_3365</name>
</gene>
<feature type="active site" description="Charge relay system" evidence="5 6">
    <location>
        <position position="168"/>
    </location>
</feature>
<evidence type="ECO:0000256" key="1">
    <source>
        <dbReference type="ARBA" id="ARBA00011073"/>
    </source>
</evidence>
<evidence type="ECO:0000259" key="8">
    <source>
        <dbReference type="Pfam" id="PF00082"/>
    </source>
</evidence>
<dbReference type="Pfam" id="PF00082">
    <property type="entry name" value="Peptidase_S8"/>
    <property type="match status" value="1"/>
</dbReference>
<keyword evidence="4 6" id="KW-0720">Serine protease</keyword>
<feature type="active site" description="Charge relay system" evidence="5 6">
    <location>
        <position position="395"/>
    </location>
</feature>
<dbReference type="Proteomes" id="UP000243359">
    <property type="component" value="Chromosome I"/>
</dbReference>
<dbReference type="InterPro" id="IPR023828">
    <property type="entry name" value="Peptidase_S8_Ser-AS"/>
</dbReference>
<accession>A0A1H1XB28</accession>
<keyword evidence="10" id="KW-1185">Reference proteome</keyword>
<organism evidence="9 10">
    <name type="scientific">Pseudomonas oryzae</name>
    <dbReference type="NCBI Taxonomy" id="1392877"/>
    <lineage>
        <taxon>Bacteria</taxon>
        <taxon>Pseudomonadati</taxon>
        <taxon>Pseudomonadota</taxon>
        <taxon>Gammaproteobacteria</taxon>
        <taxon>Pseudomonadales</taxon>
        <taxon>Pseudomonadaceae</taxon>
        <taxon>Pseudomonas</taxon>
    </lineage>
</organism>
<dbReference type="GO" id="GO:0004252">
    <property type="term" value="F:serine-type endopeptidase activity"/>
    <property type="evidence" value="ECO:0007669"/>
    <property type="project" value="UniProtKB-UniRule"/>
</dbReference>
<dbReference type="PROSITE" id="PS00137">
    <property type="entry name" value="SUBTILASE_HIS"/>
    <property type="match status" value="1"/>
</dbReference>
<dbReference type="Gene3D" id="3.40.50.200">
    <property type="entry name" value="Peptidase S8/S53 domain"/>
    <property type="match status" value="1"/>
</dbReference>
<dbReference type="PROSITE" id="PS51892">
    <property type="entry name" value="SUBTILASE"/>
    <property type="match status" value="1"/>
</dbReference>
<dbReference type="InterPro" id="IPR000209">
    <property type="entry name" value="Peptidase_S8/S53_dom"/>
</dbReference>
<evidence type="ECO:0000313" key="9">
    <source>
        <dbReference type="EMBL" id="SDT06310.1"/>
    </source>
</evidence>